<evidence type="ECO:0000256" key="1">
    <source>
        <dbReference type="SAM" id="MobiDB-lite"/>
    </source>
</evidence>
<dbReference type="Pfam" id="PF03184">
    <property type="entry name" value="DDE_1"/>
    <property type="match status" value="1"/>
</dbReference>
<feature type="compositionally biased region" description="Polar residues" evidence="1">
    <location>
        <begin position="265"/>
        <end position="277"/>
    </location>
</feature>
<evidence type="ECO:0000313" key="6">
    <source>
        <dbReference type="Proteomes" id="UP000285860"/>
    </source>
</evidence>
<name>A0A420M714_FUSOX</name>
<feature type="region of interest" description="Disordered" evidence="1">
    <location>
        <begin position="255"/>
        <end position="277"/>
    </location>
</feature>
<gene>
    <name evidence="4" type="ORF">BFJ68_g17492</name>
    <name evidence="3" type="ORF">BFJ69_g17859</name>
</gene>
<feature type="domain" description="DDE-1" evidence="2">
    <location>
        <begin position="20"/>
        <end position="93"/>
    </location>
</feature>
<dbReference type="VEuPathDB" id="FungiDB:HZS61_004419"/>
<evidence type="ECO:0000259" key="2">
    <source>
        <dbReference type="Pfam" id="PF03184"/>
    </source>
</evidence>
<organism evidence="3 5">
    <name type="scientific">Fusarium oxysporum</name>
    <name type="common">Fusarium vascular wilt</name>
    <dbReference type="NCBI Taxonomy" id="5507"/>
    <lineage>
        <taxon>Eukaryota</taxon>
        <taxon>Fungi</taxon>
        <taxon>Dikarya</taxon>
        <taxon>Ascomycota</taxon>
        <taxon>Pezizomycotina</taxon>
        <taxon>Sordariomycetes</taxon>
        <taxon>Hypocreomycetidae</taxon>
        <taxon>Hypocreales</taxon>
        <taxon>Nectriaceae</taxon>
        <taxon>Fusarium</taxon>
        <taxon>Fusarium oxysporum species complex</taxon>
    </lineage>
</organism>
<protein>
    <recommendedName>
        <fullName evidence="2">DDE-1 domain-containing protein</fullName>
    </recommendedName>
</protein>
<evidence type="ECO:0000313" key="3">
    <source>
        <dbReference type="EMBL" id="RKK52791.1"/>
    </source>
</evidence>
<dbReference type="Proteomes" id="UP000285860">
    <property type="component" value="Unassembled WGS sequence"/>
</dbReference>
<dbReference type="EMBL" id="MRCX01001136">
    <property type="protein sequence ID" value="RKK52791.1"/>
    <property type="molecule type" value="Genomic_DNA"/>
</dbReference>
<accession>A0A420M714</accession>
<evidence type="ECO:0000313" key="4">
    <source>
        <dbReference type="EMBL" id="RKK83010.1"/>
    </source>
</evidence>
<reference evidence="5 6" key="1">
    <citation type="journal article" date="2018" name="Sci. Rep.">
        <title>Characterisation of pathogen-specific regions and novel effector candidates in Fusarium oxysporum f. sp. cepae.</title>
        <authorList>
            <person name="Armitage A.D."/>
            <person name="Taylor A."/>
            <person name="Sobczyk M.K."/>
            <person name="Baxter L."/>
            <person name="Greenfield B.P."/>
            <person name="Bates H.J."/>
            <person name="Wilson F."/>
            <person name="Jackson A.C."/>
            <person name="Ott S."/>
            <person name="Harrison R.J."/>
            <person name="Clarkson J.P."/>
        </authorList>
    </citation>
    <scope>NUCLEOTIDE SEQUENCE [LARGE SCALE GENOMIC DNA]</scope>
    <source>
        <strain evidence="3 5">Fo_A13</strain>
        <strain evidence="4 6">Fo_A28</strain>
    </source>
</reference>
<dbReference type="GO" id="GO:0003676">
    <property type="term" value="F:nucleic acid binding"/>
    <property type="evidence" value="ECO:0007669"/>
    <property type="project" value="InterPro"/>
</dbReference>
<dbReference type="Proteomes" id="UP000285084">
    <property type="component" value="Unassembled WGS sequence"/>
</dbReference>
<dbReference type="InterPro" id="IPR004875">
    <property type="entry name" value="DDE_SF_endonuclease_dom"/>
</dbReference>
<dbReference type="EMBL" id="MRCY01000581">
    <property type="protein sequence ID" value="RKK83010.1"/>
    <property type="molecule type" value="Genomic_DNA"/>
</dbReference>
<sequence length="277" mass="30908">MVVTTSDGRGKAKLAQPGNREWATVIQGVNAQGWAIPPFIILAAQYHLANWYTESNLPADWMITTTDNGWTTNEVGLDWIKHFDKHTASPARRWVFGPMKKAYGRQIEDLMRAHITHVSKVEFLRAFREAFFASMTEKNIQGGFMGAGLVPHDPERVLSKLDTPQNPLEANSQSELIKTRISNHQNSSPMSMINAVDQFAKGAKAIMHRVALLEAEVSSLRKANEALSKRRRAKRARVRLGGSLTVQDAQYLLAKKAADEKTPQERQQNGSYAGSAR</sequence>
<proteinExistence type="predicted"/>
<comment type="caution">
    <text evidence="3">The sequence shown here is derived from an EMBL/GenBank/DDBJ whole genome shotgun (WGS) entry which is preliminary data.</text>
</comment>
<evidence type="ECO:0000313" key="5">
    <source>
        <dbReference type="Proteomes" id="UP000285084"/>
    </source>
</evidence>
<dbReference type="AlphaFoldDB" id="A0A420M714"/>